<sequence>MMSKKTRRDDVHLQRLKTEFPDIYRALLAGEIGSARKVFVLAGIEPERTRLDKLKNSWAKATDAERDAFLTWLAAKGAGALAPRLTFPAPASSDLPAQTPIASGRYLLPSTIAEIKAITARRRLTPQDVMQEMGFEAEGRALSGALTRGASLRLSVIAALEAWLRANRAEPTGT</sequence>
<reference evidence="1 3" key="1">
    <citation type="submission" date="2015-10" db="EMBL/GenBank/DDBJ databases">
        <title>Genomic differences between typical nodule nitrogen-fixing rhizobial strains and those coming from bean seeds.</title>
        <authorList>
            <person name="Peralta H."/>
            <person name="Aguilar-Vera A."/>
            <person name="Diaz R."/>
            <person name="Mora Y."/>
            <person name="Martinez-Batallar G."/>
            <person name="Salazar E."/>
            <person name="Vargas-Lagunas C."/>
            <person name="Encarnacion S."/>
            <person name="Girard L."/>
            <person name="Mora J."/>
        </authorList>
    </citation>
    <scope>NUCLEOTIDE SEQUENCE [LARGE SCALE GENOMIC DNA]</scope>
    <source>
        <strain evidence="1 3">CFNEI 73</strain>
    </source>
</reference>
<dbReference type="EMBL" id="CP013107">
    <property type="protein sequence ID" value="APG92783.1"/>
    <property type="molecule type" value="Genomic_DNA"/>
</dbReference>
<keyword evidence="3" id="KW-1185">Reference proteome</keyword>
<proteinExistence type="predicted"/>
<organism evidence="1 3">
    <name type="scientific">Sinorhizobium americanum</name>
    <dbReference type="NCBI Taxonomy" id="194963"/>
    <lineage>
        <taxon>Bacteria</taxon>
        <taxon>Pseudomonadati</taxon>
        <taxon>Pseudomonadota</taxon>
        <taxon>Alphaproteobacteria</taxon>
        <taxon>Hyphomicrobiales</taxon>
        <taxon>Rhizobiaceae</taxon>
        <taxon>Sinorhizobium/Ensifer group</taxon>
        <taxon>Sinorhizobium</taxon>
    </lineage>
</organism>
<name>A0A1L3LRU8_9HYPH</name>
<dbReference type="KEGG" id="same:SAMCFNEI73_Ch3531"/>
<gene>
    <name evidence="2" type="ORF">EV184_105200</name>
    <name evidence="1" type="ORF">SAMCFNEI73_Ch3531</name>
</gene>
<dbReference type="AlphaFoldDB" id="A0A1L3LRU8"/>
<dbReference type="Proteomes" id="UP000295043">
    <property type="component" value="Unassembled WGS sequence"/>
</dbReference>
<evidence type="ECO:0000313" key="4">
    <source>
        <dbReference type="Proteomes" id="UP000295043"/>
    </source>
</evidence>
<dbReference type="STRING" id="194963.SAMCFNEI73_Ch3531"/>
<evidence type="ECO:0000313" key="3">
    <source>
        <dbReference type="Proteomes" id="UP000182306"/>
    </source>
</evidence>
<accession>A0A1L3LRU8</accession>
<dbReference type="Proteomes" id="UP000182306">
    <property type="component" value="Chromosome"/>
</dbReference>
<protein>
    <submittedName>
        <fullName evidence="1">Uncharacterized protein</fullName>
    </submittedName>
</protein>
<evidence type="ECO:0000313" key="1">
    <source>
        <dbReference type="EMBL" id="APG92783.1"/>
    </source>
</evidence>
<evidence type="ECO:0000313" key="2">
    <source>
        <dbReference type="EMBL" id="TCN31945.1"/>
    </source>
</evidence>
<dbReference type="EMBL" id="SLVU01000005">
    <property type="protein sequence ID" value="TCN31945.1"/>
    <property type="molecule type" value="Genomic_DNA"/>
</dbReference>
<reference evidence="2 4" key="2">
    <citation type="submission" date="2019-03" db="EMBL/GenBank/DDBJ databases">
        <title>Genomic Encyclopedia of Type Strains, Phase IV (KMG-V): Genome sequencing to study the core and pangenomes of soil and plant-associated prokaryotes.</title>
        <authorList>
            <person name="Whitman W."/>
        </authorList>
    </citation>
    <scope>NUCLEOTIDE SEQUENCE [LARGE SCALE GENOMIC DNA]</scope>
    <source>
        <strain evidence="2 4">23C40</strain>
    </source>
</reference>